<dbReference type="AlphaFoldDB" id="A0A1Y2EM33"/>
<organism evidence="2 3">
    <name type="scientific">Leucosporidium creatinivorum</name>
    <dbReference type="NCBI Taxonomy" id="106004"/>
    <lineage>
        <taxon>Eukaryota</taxon>
        <taxon>Fungi</taxon>
        <taxon>Dikarya</taxon>
        <taxon>Basidiomycota</taxon>
        <taxon>Pucciniomycotina</taxon>
        <taxon>Microbotryomycetes</taxon>
        <taxon>Leucosporidiales</taxon>
        <taxon>Leucosporidium</taxon>
    </lineage>
</organism>
<gene>
    <name evidence="2" type="ORF">BCR35DRAFT_307623</name>
</gene>
<keyword evidence="3" id="KW-1185">Reference proteome</keyword>
<accession>A0A1Y2EM33</accession>
<dbReference type="InParanoid" id="A0A1Y2EM33"/>
<sequence>MILLAVTQGTASGSTALSFPRPCSTSPARLFTTTSPSSSRRSTRTILPGPPRSTHGPNCSSIPSSLHPTSPLTSEHSSSSASD</sequence>
<dbReference type="Proteomes" id="UP000193467">
    <property type="component" value="Unassembled WGS sequence"/>
</dbReference>
<dbReference type="EMBL" id="MCGR01000051">
    <property type="protein sequence ID" value="ORY72597.1"/>
    <property type="molecule type" value="Genomic_DNA"/>
</dbReference>
<proteinExistence type="predicted"/>
<feature type="compositionally biased region" description="Polar residues" evidence="1">
    <location>
        <begin position="7"/>
        <end position="27"/>
    </location>
</feature>
<comment type="caution">
    <text evidence="2">The sequence shown here is derived from an EMBL/GenBank/DDBJ whole genome shotgun (WGS) entry which is preliminary data.</text>
</comment>
<feature type="region of interest" description="Disordered" evidence="1">
    <location>
        <begin position="1"/>
        <end position="83"/>
    </location>
</feature>
<feature type="compositionally biased region" description="Low complexity" evidence="1">
    <location>
        <begin position="60"/>
        <end position="83"/>
    </location>
</feature>
<name>A0A1Y2EM33_9BASI</name>
<evidence type="ECO:0000256" key="1">
    <source>
        <dbReference type="SAM" id="MobiDB-lite"/>
    </source>
</evidence>
<protein>
    <submittedName>
        <fullName evidence="2">Uncharacterized protein</fullName>
    </submittedName>
</protein>
<evidence type="ECO:0000313" key="3">
    <source>
        <dbReference type="Proteomes" id="UP000193467"/>
    </source>
</evidence>
<reference evidence="2 3" key="1">
    <citation type="submission" date="2016-07" db="EMBL/GenBank/DDBJ databases">
        <title>Pervasive Adenine N6-methylation of Active Genes in Fungi.</title>
        <authorList>
            <consortium name="DOE Joint Genome Institute"/>
            <person name="Mondo S.J."/>
            <person name="Dannebaum R.O."/>
            <person name="Kuo R.C."/>
            <person name="Labutti K."/>
            <person name="Haridas S."/>
            <person name="Kuo A."/>
            <person name="Salamov A."/>
            <person name="Ahrendt S.R."/>
            <person name="Lipzen A."/>
            <person name="Sullivan W."/>
            <person name="Andreopoulos W.B."/>
            <person name="Clum A."/>
            <person name="Lindquist E."/>
            <person name="Daum C."/>
            <person name="Ramamoorthy G.K."/>
            <person name="Gryganskyi A."/>
            <person name="Culley D."/>
            <person name="Magnuson J.K."/>
            <person name="James T.Y."/>
            <person name="O'Malley M.A."/>
            <person name="Stajich J.E."/>
            <person name="Spatafora J.W."/>
            <person name="Visel A."/>
            <person name="Grigoriev I.V."/>
        </authorList>
    </citation>
    <scope>NUCLEOTIDE SEQUENCE [LARGE SCALE GENOMIC DNA]</scope>
    <source>
        <strain evidence="2 3">62-1032</strain>
    </source>
</reference>
<evidence type="ECO:0000313" key="2">
    <source>
        <dbReference type="EMBL" id="ORY72597.1"/>
    </source>
</evidence>